<feature type="transmembrane region" description="Helical" evidence="6">
    <location>
        <begin position="356"/>
        <end position="380"/>
    </location>
</feature>
<dbReference type="GO" id="GO:0003700">
    <property type="term" value="F:DNA-binding transcription factor activity"/>
    <property type="evidence" value="ECO:0007669"/>
    <property type="project" value="InterPro"/>
</dbReference>
<dbReference type="CDD" id="cd17574">
    <property type="entry name" value="REC_OmpR"/>
    <property type="match status" value="1"/>
</dbReference>
<dbReference type="Gene3D" id="3.40.50.2300">
    <property type="match status" value="1"/>
</dbReference>
<feature type="domain" description="Histidine kinase" evidence="8">
    <location>
        <begin position="446"/>
        <end position="679"/>
    </location>
</feature>
<dbReference type="InterPro" id="IPR036890">
    <property type="entry name" value="HATPase_C_sf"/>
</dbReference>
<dbReference type="SMART" id="SM00388">
    <property type="entry name" value="HisKA"/>
    <property type="match status" value="1"/>
</dbReference>
<feature type="transmembrane region" description="Helical" evidence="6">
    <location>
        <begin position="177"/>
        <end position="198"/>
    </location>
</feature>
<dbReference type="SUPFAM" id="SSF55874">
    <property type="entry name" value="ATPase domain of HSP90 chaperone/DNA topoisomerase II/histidine kinase"/>
    <property type="match status" value="1"/>
</dbReference>
<keyword evidence="11" id="KW-1185">Reference proteome</keyword>
<dbReference type="SMART" id="SM00448">
    <property type="entry name" value="REC"/>
    <property type="match status" value="1"/>
</dbReference>
<reference evidence="10" key="1">
    <citation type="journal article" date="2014" name="Int. J. Syst. Evol. Microbiol.">
        <title>Complete genome sequence of Corynebacterium casei LMG S-19264T (=DSM 44701T), isolated from a smear-ripened cheese.</title>
        <authorList>
            <consortium name="US DOE Joint Genome Institute (JGI-PGF)"/>
            <person name="Walter F."/>
            <person name="Albersmeier A."/>
            <person name="Kalinowski J."/>
            <person name="Ruckert C."/>
        </authorList>
    </citation>
    <scope>NUCLEOTIDE SEQUENCE</scope>
    <source>
        <strain evidence="10">KCTC 12711</strain>
    </source>
</reference>
<dbReference type="SUPFAM" id="SSF52172">
    <property type="entry name" value="CheY-like"/>
    <property type="match status" value="1"/>
</dbReference>
<feature type="modified residue" description="4-aspartylphosphate" evidence="4">
    <location>
        <position position="772"/>
    </location>
</feature>
<name>A0A918RN99_9GAMM</name>
<dbReference type="Pfam" id="PF12833">
    <property type="entry name" value="HTH_18"/>
    <property type="match status" value="1"/>
</dbReference>
<feature type="coiled-coil region" evidence="5">
    <location>
        <begin position="405"/>
        <end position="432"/>
    </location>
</feature>
<dbReference type="GO" id="GO:0043565">
    <property type="term" value="F:sequence-specific DNA binding"/>
    <property type="evidence" value="ECO:0007669"/>
    <property type="project" value="InterPro"/>
</dbReference>
<dbReference type="InterPro" id="IPR018060">
    <property type="entry name" value="HTH_AraC"/>
</dbReference>
<dbReference type="SUPFAM" id="SSF47384">
    <property type="entry name" value="Homodimeric domain of signal transducing histidine kinase"/>
    <property type="match status" value="1"/>
</dbReference>
<feature type="domain" description="Response regulatory" evidence="9">
    <location>
        <begin position="724"/>
        <end position="839"/>
    </location>
</feature>
<dbReference type="InterPro" id="IPR011006">
    <property type="entry name" value="CheY-like_superfamily"/>
</dbReference>
<feature type="domain" description="HTH araC/xylS-type" evidence="7">
    <location>
        <begin position="873"/>
        <end position="965"/>
    </location>
</feature>
<dbReference type="Proteomes" id="UP000614811">
    <property type="component" value="Unassembled WGS sequence"/>
</dbReference>
<dbReference type="PROSITE" id="PS50109">
    <property type="entry name" value="HIS_KIN"/>
    <property type="match status" value="1"/>
</dbReference>
<dbReference type="InterPro" id="IPR003594">
    <property type="entry name" value="HATPase_dom"/>
</dbReference>
<dbReference type="PROSITE" id="PS50110">
    <property type="entry name" value="RESPONSE_REGULATORY"/>
    <property type="match status" value="1"/>
</dbReference>
<dbReference type="Pfam" id="PF00072">
    <property type="entry name" value="Response_reg"/>
    <property type="match status" value="1"/>
</dbReference>
<dbReference type="CDD" id="cd00082">
    <property type="entry name" value="HisKA"/>
    <property type="match status" value="1"/>
</dbReference>
<gene>
    <name evidence="10" type="ORF">GCM10008090_10160</name>
</gene>
<evidence type="ECO:0000259" key="9">
    <source>
        <dbReference type="PROSITE" id="PS50110"/>
    </source>
</evidence>
<evidence type="ECO:0000256" key="4">
    <source>
        <dbReference type="PROSITE-ProRule" id="PRU00169"/>
    </source>
</evidence>
<dbReference type="Gene3D" id="1.10.287.130">
    <property type="match status" value="1"/>
</dbReference>
<feature type="transmembrane region" description="Helical" evidence="6">
    <location>
        <begin position="293"/>
        <end position="316"/>
    </location>
</feature>
<feature type="transmembrane region" description="Helical" evidence="6">
    <location>
        <begin position="328"/>
        <end position="350"/>
    </location>
</feature>
<dbReference type="PANTHER" id="PTHR43547">
    <property type="entry name" value="TWO-COMPONENT HISTIDINE KINASE"/>
    <property type="match status" value="1"/>
</dbReference>
<proteinExistence type="predicted"/>
<dbReference type="AlphaFoldDB" id="A0A918RN99"/>
<keyword evidence="6" id="KW-0472">Membrane</keyword>
<comment type="caution">
    <text evidence="10">The sequence shown here is derived from an EMBL/GenBank/DDBJ whole genome shotgun (WGS) entry which is preliminary data.</text>
</comment>
<dbReference type="EC" id="2.7.13.3" evidence="2"/>
<dbReference type="Pfam" id="PF07695">
    <property type="entry name" value="7TMR-DISM_7TM"/>
    <property type="match status" value="1"/>
</dbReference>
<dbReference type="EMBL" id="BMXA01000002">
    <property type="protein sequence ID" value="GHA03158.1"/>
    <property type="molecule type" value="Genomic_DNA"/>
</dbReference>
<reference evidence="10" key="2">
    <citation type="submission" date="2020-09" db="EMBL/GenBank/DDBJ databases">
        <authorList>
            <person name="Sun Q."/>
            <person name="Kim S."/>
        </authorList>
    </citation>
    <scope>NUCLEOTIDE SEQUENCE</scope>
    <source>
        <strain evidence="10">KCTC 12711</strain>
    </source>
</reference>
<dbReference type="InterPro" id="IPR003661">
    <property type="entry name" value="HisK_dim/P_dom"/>
</dbReference>
<dbReference type="PRINTS" id="PR00344">
    <property type="entry name" value="BCTRLSENSOR"/>
</dbReference>
<organism evidence="10 11">
    <name type="scientific">Arenicella chitinivorans</name>
    <dbReference type="NCBI Taxonomy" id="1329800"/>
    <lineage>
        <taxon>Bacteria</taxon>
        <taxon>Pseudomonadati</taxon>
        <taxon>Pseudomonadota</taxon>
        <taxon>Gammaproteobacteria</taxon>
        <taxon>Arenicellales</taxon>
        <taxon>Arenicellaceae</taxon>
        <taxon>Arenicella</taxon>
    </lineage>
</organism>
<dbReference type="InterPro" id="IPR011623">
    <property type="entry name" value="7TMR_DISM_rcpt_extracell_dom1"/>
</dbReference>
<evidence type="ECO:0000313" key="11">
    <source>
        <dbReference type="Proteomes" id="UP000614811"/>
    </source>
</evidence>
<dbReference type="Pfam" id="PF00512">
    <property type="entry name" value="HisKA"/>
    <property type="match status" value="1"/>
</dbReference>
<evidence type="ECO:0000313" key="10">
    <source>
        <dbReference type="EMBL" id="GHA03158.1"/>
    </source>
</evidence>
<evidence type="ECO:0000256" key="6">
    <source>
        <dbReference type="SAM" id="Phobius"/>
    </source>
</evidence>
<sequence>MKGVSLFSNLGYHVGANKIDADDSQNGVNVLDDFDFVAVNSISSKKEETVDKEDRSEHWFLFCLKNSSDDTHNLVFELGPPTLQDVYFYPSKKNSSSFQTSNNKLLSTRDMPNPEFGFSINLGAGETQQFLFRVKSSENLLQQRFNEQKNFLREPILSTRLWDRVSYDLSKSVQDHLSSIFVGVFLTLMVLNLLVFIIARQFTSLLYVLWSSCVFMVWLSLDGRLVKYFSADHLRFSELGTFVFYPLAIILATFFFKQFQDLKNYPRLNLVGNVITIVSIPLFFLSFTYGEEVFTMVLDSVALVFSFYFAFYVPAYTLIKDGQSVPKYILISFTPLSLSLLDQVAFSFGITSQYYVPFPIVTGAVIAMIFISIFTILIAYREKQAAQQAAVEQLNISNTLKTNYNIQLEAELEQKTAHIKKINSDLEQKANKLLKMDESKSRFFANISHEFRTPLTLIEGPLKMLLAQNTFQEKSTIQGVLKNSNSLKNLIDQILLLSEIDEKLLGLKASRTNIVGAVKELLAQFTNLAEQKKIKLELVTNLAEVHAYVDLEKLRIIISNLLSNAIKFTHENGEIIVDIRSTAPAHKDENEFSGDEYVEITVSDTGGGIPSDEIPFVFDRYFQSDSSELAKSGVGTGIGLALVKELIELHAGEVSVTNISGDDGVRKGASFKINLPLGRAHLNDNDIAFESESNWDALAIITQSAEHSRIDDNQVTPSTRRRKTILVVDDNKEMRSYIQRFLENEYEVLTANDGVLAEEVLHKQLPDLIITDLMMPNRDGLEFVTSIKKQPVFSQVPVIMLTARAGMQDRMNGLMAAVDDYLVKPFNGDELKIRIRNLLNKQAQFAAFYRQQDSTHDGGSEGKVKNKSLSFIEKVRKVVNQRLTEPSFGVEELAKALHVSEATLRRRVAEEAQFTPAAFIRHCRLELARQKLSEGSVRSIAELTRSVGFSKPAYFASLYEKTFNMPIEFAPSANRINS</sequence>
<dbReference type="InterPro" id="IPR005467">
    <property type="entry name" value="His_kinase_dom"/>
</dbReference>
<dbReference type="GO" id="GO:0000155">
    <property type="term" value="F:phosphorelay sensor kinase activity"/>
    <property type="evidence" value="ECO:0007669"/>
    <property type="project" value="InterPro"/>
</dbReference>
<accession>A0A918RN99</accession>
<dbReference type="Gene3D" id="2.60.40.2380">
    <property type="match status" value="1"/>
</dbReference>
<dbReference type="InterPro" id="IPR011622">
    <property type="entry name" value="7TMR_DISM_rcpt_extracell_dom2"/>
</dbReference>
<keyword evidence="6" id="KW-0812">Transmembrane</keyword>
<dbReference type="Pfam" id="PF02518">
    <property type="entry name" value="HATPase_c"/>
    <property type="match status" value="1"/>
</dbReference>
<dbReference type="PROSITE" id="PS01124">
    <property type="entry name" value="HTH_ARAC_FAMILY_2"/>
    <property type="match status" value="1"/>
</dbReference>
<feature type="transmembrane region" description="Helical" evidence="6">
    <location>
        <begin position="205"/>
        <end position="221"/>
    </location>
</feature>
<dbReference type="PANTHER" id="PTHR43547:SF2">
    <property type="entry name" value="HYBRID SIGNAL TRANSDUCTION HISTIDINE KINASE C"/>
    <property type="match status" value="1"/>
</dbReference>
<feature type="transmembrane region" description="Helical" evidence="6">
    <location>
        <begin position="233"/>
        <end position="256"/>
    </location>
</feature>
<dbReference type="InterPro" id="IPR001789">
    <property type="entry name" value="Sig_transdc_resp-reg_receiver"/>
</dbReference>
<evidence type="ECO:0000256" key="3">
    <source>
        <dbReference type="ARBA" id="ARBA00022553"/>
    </source>
</evidence>
<dbReference type="InterPro" id="IPR004358">
    <property type="entry name" value="Sig_transdc_His_kin-like_C"/>
</dbReference>
<dbReference type="SMART" id="SM00342">
    <property type="entry name" value="HTH_ARAC"/>
    <property type="match status" value="1"/>
</dbReference>
<dbReference type="Gene3D" id="1.10.10.60">
    <property type="entry name" value="Homeodomain-like"/>
    <property type="match status" value="1"/>
</dbReference>
<evidence type="ECO:0000256" key="2">
    <source>
        <dbReference type="ARBA" id="ARBA00012438"/>
    </source>
</evidence>
<protein>
    <recommendedName>
        <fullName evidence="2">histidine kinase</fullName>
        <ecNumber evidence="2">2.7.13.3</ecNumber>
    </recommendedName>
</protein>
<keyword evidence="6" id="KW-1133">Transmembrane helix</keyword>
<evidence type="ECO:0000259" key="7">
    <source>
        <dbReference type="PROSITE" id="PS01124"/>
    </source>
</evidence>
<keyword evidence="5" id="KW-0175">Coiled coil</keyword>
<dbReference type="InterPro" id="IPR036097">
    <property type="entry name" value="HisK_dim/P_sf"/>
</dbReference>
<comment type="catalytic activity">
    <reaction evidence="1">
        <text>ATP + protein L-histidine = ADP + protein N-phospho-L-histidine.</text>
        <dbReference type="EC" id="2.7.13.3"/>
    </reaction>
</comment>
<dbReference type="SMART" id="SM00387">
    <property type="entry name" value="HATPase_c"/>
    <property type="match status" value="1"/>
</dbReference>
<feature type="transmembrane region" description="Helical" evidence="6">
    <location>
        <begin position="268"/>
        <end position="287"/>
    </location>
</feature>
<evidence type="ECO:0000256" key="5">
    <source>
        <dbReference type="SAM" id="Coils"/>
    </source>
</evidence>
<dbReference type="Pfam" id="PF07696">
    <property type="entry name" value="7TMR-DISMED2"/>
    <property type="match status" value="1"/>
</dbReference>
<evidence type="ECO:0000259" key="8">
    <source>
        <dbReference type="PROSITE" id="PS50109"/>
    </source>
</evidence>
<evidence type="ECO:0000256" key="1">
    <source>
        <dbReference type="ARBA" id="ARBA00000085"/>
    </source>
</evidence>
<keyword evidence="3 4" id="KW-0597">Phosphoprotein</keyword>
<dbReference type="Gene3D" id="3.30.565.10">
    <property type="entry name" value="Histidine kinase-like ATPase, C-terminal domain"/>
    <property type="match status" value="1"/>
</dbReference>
<dbReference type="RefSeq" id="WP_189398962.1">
    <property type="nucleotide sequence ID" value="NZ_BMXA01000002.1"/>
</dbReference>